<gene>
    <name evidence="2" type="ORF">P9850_07670</name>
</gene>
<feature type="compositionally biased region" description="Basic and acidic residues" evidence="1">
    <location>
        <begin position="588"/>
        <end position="598"/>
    </location>
</feature>
<feature type="compositionally biased region" description="Polar residues" evidence="1">
    <location>
        <begin position="189"/>
        <end position="207"/>
    </location>
</feature>
<comment type="caution">
    <text evidence="2">The sequence shown here is derived from an EMBL/GenBank/DDBJ whole genome shotgun (WGS) entry which is preliminary data.</text>
</comment>
<evidence type="ECO:0008006" key="4">
    <source>
        <dbReference type="Google" id="ProtNLM"/>
    </source>
</evidence>
<sequence length="598" mass="65908">MQIYHDWMVQTSIASQDGTAPLKEGDTVFVAIKEKVSANEAIVTIKGQDRYVRFQGDIPDKEKLVVQITGMDRDVLEVKAVSPSAAAQAMAGNSLAPIEQLLRNQGLFLTQAERAALKSFLEKTKGTMAEKLETIQALASKKLPLTSLHMQAVHETLHGEPLGDLLMELMEETAESPAVKETSPEPPSDQKNGTAAENTSSWIGNETDLGTNMETVQWTYGHEEWFSGITPQAKELVVRTVTEKMAQATGEFQSWQREIGQKLEQTSSILTARSTQVRSQARMSIEAAVYTLDRMILRGECMMFADMGTEKQLLQASAKLAEAKQLISAGKWSDAASIVQEVRQTVSSLRFQPADVKIQRFISEMQASPSASVSNQPLAGQIGRLLPAAADDFSARGIFEQLRLLGMHHEKEIAQAVMTPTGPLPSKNMKSLLLSAGEGGYGTASQAERAVLNLTGQQLLSRFEAKSHTQTMVYQLPLMMRDQMETVHVYLNSRNENGKLDWQNCSLYFLLNTEQYGKIGLLLQAAERNLAITVKTDHEQVESALKPLMEAAKEHLNEIGYHVTKMTFAKMTEPAVSSSLQTPSASEKLQEKGYDITV</sequence>
<dbReference type="Proteomes" id="UP001339962">
    <property type="component" value="Unassembled WGS sequence"/>
</dbReference>
<reference evidence="2 3" key="1">
    <citation type="submission" date="2023-03" db="EMBL/GenBank/DDBJ databases">
        <title>Bacillus Genome Sequencing.</title>
        <authorList>
            <person name="Dunlap C."/>
        </authorList>
    </citation>
    <scope>NUCLEOTIDE SEQUENCE [LARGE SCALE GENOMIC DNA]</scope>
    <source>
        <strain evidence="2 3">NRS-38</strain>
    </source>
</reference>
<organism evidence="2 3">
    <name type="scientific">Anoxybacteroides rupiense</name>
    <dbReference type="NCBI Taxonomy" id="311460"/>
    <lineage>
        <taxon>Bacteria</taxon>
        <taxon>Bacillati</taxon>
        <taxon>Bacillota</taxon>
        <taxon>Bacilli</taxon>
        <taxon>Bacillales</taxon>
        <taxon>Anoxybacillaceae</taxon>
        <taxon>Anoxybacteroides</taxon>
    </lineage>
</organism>
<evidence type="ECO:0000313" key="2">
    <source>
        <dbReference type="EMBL" id="MED5051732.1"/>
    </source>
</evidence>
<dbReference type="EMBL" id="JARTLI010000011">
    <property type="protein sequence ID" value="MED5051732.1"/>
    <property type="molecule type" value="Genomic_DNA"/>
</dbReference>
<accession>A0ABD5ITU6</accession>
<feature type="region of interest" description="Disordered" evidence="1">
    <location>
        <begin position="579"/>
        <end position="598"/>
    </location>
</feature>
<dbReference type="AlphaFoldDB" id="A0ABD5ITU6"/>
<evidence type="ECO:0000313" key="3">
    <source>
        <dbReference type="Proteomes" id="UP001339962"/>
    </source>
</evidence>
<proteinExistence type="predicted"/>
<evidence type="ECO:0000256" key="1">
    <source>
        <dbReference type="SAM" id="MobiDB-lite"/>
    </source>
</evidence>
<feature type="region of interest" description="Disordered" evidence="1">
    <location>
        <begin position="173"/>
        <end position="207"/>
    </location>
</feature>
<protein>
    <recommendedName>
        <fullName evidence="4">Flagellar hook-length control protein FliK</fullName>
    </recommendedName>
</protein>
<name>A0ABD5ITU6_9BACL</name>
<dbReference type="RefSeq" id="WP_328217972.1">
    <property type="nucleotide sequence ID" value="NZ_JARTLI010000011.1"/>
</dbReference>